<sequence>MIHPISRSLGLKVPLKSLRVHALLQNSLASLTISQSFSNTSSLPLECEYHLPTFPQGIVTDLKIRLPDGSILSSEITEKEKAQERYQDTISQGYSAAIAMQQDDSNLIITLGNLLPNDSVEVIINCVCPIQSEKDSWRFQFVSGFIPLGATGYNLEFVIEIKSDSEILEYSSTWKCAISKSDNGKNLIARVDESQFNPDINLEFKYKTASIIIPKCLIQHSGSKYAAMLSFIPYCDSDTDITETDSTAEFIFVLDRSGSMDGSRIDLAKNAALLFLKSIPKWIYGWIKNRPC</sequence>
<organism evidence="2 3">
    <name type="scientific">Stentor coeruleus</name>
    <dbReference type="NCBI Taxonomy" id="5963"/>
    <lineage>
        <taxon>Eukaryota</taxon>
        <taxon>Sar</taxon>
        <taxon>Alveolata</taxon>
        <taxon>Ciliophora</taxon>
        <taxon>Postciliodesmatophora</taxon>
        <taxon>Heterotrichea</taxon>
        <taxon>Heterotrichida</taxon>
        <taxon>Stentoridae</taxon>
        <taxon>Stentor</taxon>
    </lineage>
</organism>
<dbReference type="PANTHER" id="PTHR45737:SF6">
    <property type="entry name" value="VON WILLEBRAND FACTOR A DOMAIN-CONTAINING PROTEIN 5A"/>
    <property type="match status" value="1"/>
</dbReference>
<dbReference type="PANTHER" id="PTHR45737">
    <property type="entry name" value="VON WILLEBRAND FACTOR A DOMAIN-CONTAINING PROTEIN 5A"/>
    <property type="match status" value="1"/>
</dbReference>
<dbReference type="PROSITE" id="PS51468">
    <property type="entry name" value="VIT"/>
    <property type="match status" value="1"/>
</dbReference>
<dbReference type="Proteomes" id="UP000187209">
    <property type="component" value="Unassembled WGS sequence"/>
</dbReference>
<comment type="caution">
    <text evidence="2">The sequence shown here is derived from an EMBL/GenBank/DDBJ whole genome shotgun (WGS) entry which is preliminary data.</text>
</comment>
<name>A0A1R2AS28_9CILI</name>
<dbReference type="EMBL" id="MPUH01001523">
    <property type="protein sequence ID" value="OMJ67308.1"/>
    <property type="molecule type" value="Genomic_DNA"/>
</dbReference>
<protein>
    <recommendedName>
        <fullName evidence="1">VIT domain-containing protein</fullName>
    </recommendedName>
</protein>
<accession>A0A1R2AS28</accession>
<evidence type="ECO:0000313" key="2">
    <source>
        <dbReference type="EMBL" id="OMJ67308.1"/>
    </source>
</evidence>
<dbReference type="InterPro" id="IPR036465">
    <property type="entry name" value="vWFA_dom_sf"/>
</dbReference>
<keyword evidence="3" id="KW-1185">Reference proteome</keyword>
<feature type="domain" description="VIT" evidence="1">
    <location>
        <begin position="1"/>
        <end position="128"/>
    </location>
</feature>
<dbReference type="InterPro" id="IPR013694">
    <property type="entry name" value="VIT"/>
</dbReference>
<evidence type="ECO:0000259" key="1">
    <source>
        <dbReference type="PROSITE" id="PS51468"/>
    </source>
</evidence>
<dbReference type="Gene3D" id="3.40.50.410">
    <property type="entry name" value="von Willebrand factor, type A domain"/>
    <property type="match status" value="1"/>
</dbReference>
<reference evidence="2 3" key="1">
    <citation type="submission" date="2016-11" db="EMBL/GenBank/DDBJ databases">
        <title>The macronuclear genome of Stentor coeruleus: a giant cell with tiny introns.</title>
        <authorList>
            <person name="Slabodnick M."/>
            <person name="Ruby J.G."/>
            <person name="Reiff S.B."/>
            <person name="Swart E.C."/>
            <person name="Gosai S."/>
            <person name="Prabakaran S."/>
            <person name="Witkowska E."/>
            <person name="Larue G.E."/>
            <person name="Fisher S."/>
            <person name="Freeman R.M."/>
            <person name="Gunawardena J."/>
            <person name="Chu W."/>
            <person name="Stover N.A."/>
            <person name="Gregory B.D."/>
            <person name="Nowacki M."/>
            <person name="Derisi J."/>
            <person name="Roy S.W."/>
            <person name="Marshall W.F."/>
            <person name="Sood P."/>
        </authorList>
    </citation>
    <scope>NUCLEOTIDE SEQUENCE [LARGE SCALE GENOMIC DNA]</scope>
    <source>
        <strain evidence="2">WM001</strain>
    </source>
</reference>
<dbReference type="SUPFAM" id="SSF53300">
    <property type="entry name" value="vWA-like"/>
    <property type="match status" value="1"/>
</dbReference>
<dbReference type="OrthoDB" id="312927at2759"/>
<gene>
    <name evidence="2" type="ORF">SteCoe_35570</name>
</gene>
<proteinExistence type="predicted"/>
<dbReference type="Pfam" id="PF08487">
    <property type="entry name" value="VIT"/>
    <property type="match status" value="1"/>
</dbReference>
<dbReference type="AlphaFoldDB" id="A0A1R2AS28"/>
<evidence type="ECO:0000313" key="3">
    <source>
        <dbReference type="Proteomes" id="UP000187209"/>
    </source>
</evidence>